<accession>A5FXL4</accession>
<dbReference type="AlphaFoldDB" id="A5FXL4"/>
<feature type="transmembrane region" description="Helical" evidence="1">
    <location>
        <begin position="356"/>
        <end position="377"/>
    </location>
</feature>
<feature type="transmembrane region" description="Helical" evidence="1">
    <location>
        <begin position="121"/>
        <end position="142"/>
    </location>
</feature>
<dbReference type="EMBL" id="CP000697">
    <property type="protein sequence ID" value="ABQ30346.1"/>
    <property type="molecule type" value="Genomic_DNA"/>
</dbReference>
<evidence type="ECO:0000256" key="1">
    <source>
        <dbReference type="SAM" id="Phobius"/>
    </source>
</evidence>
<keyword evidence="1" id="KW-0472">Membrane</keyword>
<evidence type="ECO:0000259" key="2">
    <source>
        <dbReference type="Pfam" id="PF01757"/>
    </source>
</evidence>
<dbReference type="RefSeq" id="WP_011942017.1">
    <property type="nucleotide sequence ID" value="NC_009484.1"/>
</dbReference>
<feature type="transmembrane region" description="Helical" evidence="1">
    <location>
        <begin position="46"/>
        <end position="68"/>
    </location>
</feature>
<dbReference type="PANTHER" id="PTHR23028:SF131">
    <property type="entry name" value="BLR2367 PROTEIN"/>
    <property type="match status" value="1"/>
</dbReference>
<name>A5FXL4_ACICJ</name>
<evidence type="ECO:0000313" key="3">
    <source>
        <dbReference type="EMBL" id="ABQ30346.1"/>
    </source>
</evidence>
<dbReference type="HOGENOM" id="CLU_005679_2_1_5"/>
<keyword evidence="3" id="KW-0808">Transferase</keyword>
<feature type="transmembrane region" description="Helical" evidence="1">
    <location>
        <begin position="319"/>
        <end position="336"/>
    </location>
</feature>
<proteinExistence type="predicted"/>
<gene>
    <name evidence="3" type="ordered locus">Acry_1134</name>
</gene>
<dbReference type="Proteomes" id="UP000000245">
    <property type="component" value="Chromosome"/>
</dbReference>
<keyword evidence="3" id="KW-0012">Acyltransferase</keyword>
<keyword evidence="1" id="KW-1133">Transmembrane helix</keyword>
<dbReference type="GO" id="GO:0016020">
    <property type="term" value="C:membrane"/>
    <property type="evidence" value="ECO:0007669"/>
    <property type="project" value="TreeGrafter"/>
</dbReference>
<dbReference type="InterPro" id="IPR050879">
    <property type="entry name" value="Acyltransferase_3"/>
</dbReference>
<feature type="transmembrane region" description="Helical" evidence="1">
    <location>
        <begin position="80"/>
        <end position="100"/>
    </location>
</feature>
<organism evidence="3 4">
    <name type="scientific">Acidiphilium cryptum (strain JF-5)</name>
    <dbReference type="NCBI Taxonomy" id="349163"/>
    <lineage>
        <taxon>Bacteria</taxon>
        <taxon>Pseudomonadati</taxon>
        <taxon>Pseudomonadota</taxon>
        <taxon>Alphaproteobacteria</taxon>
        <taxon>Acetobacterales</taxon>
        <taxon>Acidocellaceae</taxon>
        <taxon>Acidiphilium</taxon>
    </lineage>
</organism>
<dbReference type="KEGG" id="acr:Acry_1134"/>
<feature type="transmembrane region" description="Helical" evidence="1">
    <location>
        <begin position="290"/>
        <end position="307"/>
    </location>
</feature>
<dbReference type="GO" id="GO:0016747">
    <property type="term" value="F:acyltransferase activity, transferring groups other than amino-acyl groups"/>
    <property type="evidence" value="ECO:0007669"/>
    <property type="project" value="InterPro"/>
</dbReference>
<sequence length="391" mass="42977">MTRPALFSGQTDVSVPMPGLAEIPDGYADIRTRPAKSDRMEGLTGLRALAALWVVGFHYSFGAFAYLYPAGSLRVIRLGYLGVDLFFTLSGFVIWHVHAADFHQPTVPAFRRFIGLRLARLYPVYLFTMLLFVVIVVLGPALGDPSFNPRNYEPGQFLVDLFMLQSWGLTDHLNWNYPAWSVSAEMFCYILFPFLAFGLRKLNNGLVMSAAVALPLALAACYSTIFGHTMNVTLGGPVLLRAAAEFTEGCLLRRIVDVVPVRRIRWTVPILLMIVATEAMFVLQSRLADFMPVLVFPFVILAASSRANAIGRLASSKPFVLVGAASYSLYLMQAPVEKGARFLLAYVAHGTALECAAAVCGYIAILGISTALVHRYVENPSRRSLRQLVAA</sequence>
<feature type="transmembrane region" description="Helical" evidence="1">
    <location>
        <begin position="177"/>
        <end position="199"/>
    </location>
</feature>
<feature type="transmembrane region" description="Helical" evidence="1">
    <location>
        <begin position="206"/>
        <end position="226"/>
    </location>
</feature>
<dbReference type="eggNOG" id="COG1835">
    <property type="taxonomic scope" value="Bacteria"/>
</dbReference>
<dbReference type="InterPro" id="IPR002656">
    <property type="entry name" value="Acyl_transf_3_dom"/>
</dbReference>
<dbReference type="Pfam" id="PF01757">
    <property type="entry name" value="Acyl_transf_3"/>
    <property type="match status" value="1"/>
</dbReference>
<dbReference type="STRING" id="349163.Acry_1134"/>
<keyword evidence="4" id="KW-1185">Reference proteome</keyword>
<dbReference type="GO" id="GO:0000271">
    <property type="term" value="P:polysaccharide biosynthetic process"/>
    <property type="evidence" value="ECO:0007669"/>
    <property type="project" value="TreeGrafter"/>
</dbReference>
<dbReference type="PANTHER" id="PTHR23028">
    <property type="entry name" value="ACETYLTRANSFERASE"/>
    <property type="match status" value="1"/>
</dbReference>
<reference evidence="3 4" key="1">
    <citation type="submission" date="2007-05" db="EMBL/GenBank/DDBJ databases">
        <title>Complete sequence of chromosome of Acidiphilium cryptum JF-5.</title>
        <authorList>
            <consortium name="US DOE Joint Genome Institute"/>
            <person name="Copeland A."/>
            <person name="Lucas S."/>
            <person name="Lapidus A."/>
            <person name="Barry K."/>
            <person name="Detter J.C."/>
            <person name="Glavina del Rio T."/>
            <person name="Hammon N."/>
            <person name="Israni S."/>
            <person name="Dalin E."/>
            <person name="Tice H."/>
            <person name="Pitluck S."/>
            <person name="Sims D."/>
            <person name="Brettin T."/>
            <person name="Bruce D."/>
            <person name="Han C."/>
            <person name="Schmutz J."/>
            <person name="Larimer F."/>
            <person name="Land M."/>
            <person name="Hauser L."/>
            <person name="Kyrpides N."/>
            <person name="Kim E."/>
            <person name="Magnuson T."/>
            <person name="Richardson P."/>
        </authorList>
    </citation>
    <scope>NUCLEOTIDE SEQUENCE [LARGE SCALE GENOMIC DNA]</scope>
    <source>
        <strain evidence="3 4">JF-5</strain>
    </source>
</reference>
<keyword evidence="1" id="KW-0812">Transmembrane</keyword>
<protein>
    <submittedName>
        <fullName evidence="3">Acyltransferase 3</fullName>
    </submittedName>
</protein>
<feature type="domain" description="Acyltransferase 3" evidence="2">
    <location>
        <begin position="42"/>
        <end position="373"/>
    </location>
</feature>
<evidence type="ECO:0000313" key="4">
    <source>
        <dbReference type="Proteomes" id="UP000000245"/>
    </source>
</evidence>